<dbReference type="AlphaFoldDB" id="A0A1B0GMB0"/>
<dbReference type="GO" id="GO:0032580">
    <property type="term" value="C:Golgi cisterna membrane"/>
    <property type="evidence" value="ECO:0007669"/>
    <property type="project" value="TreeGrafter"/>
</dbReference>
<protein>
    <recommendedName>
        <fullName evidence="5">Golgi pH regulator conserved domain-containing protein</fullName>
    </recommendedName>
</protein>
<dbReference type="GO" id="GO:0051452">
    <property type="term" value="P:intracellular pH reduction"/>
    <property type="evidence" value="ECO:0007669"/>
    <property type="project" value="TreeGrafter"/>
</dbReference>
<evidence type="ECO:0000313" key="7">
    <source>
        <dbReference type="Proteomes" id="UP000092462"/>
    </source>
</evidence>
<reference evidence="6" key="1">
    <citation type="submission" date="2022-08" db="UniProtKB">
        <authorList>
            <consortium name="EnsemblMetazoa"/>
        </authorList>
    </citation>
    <scope>IDENTIFICATION</scope>
    <source>
        <strain evidence="6">Israel</strain>
    </source>
</reference>
<dbReference type="EMBL" id="AJVK01003099">
    <property type="status" value="NOT_ANNOTATED_CDS"/>
    <property type="molecule type" value="Genomic_DNA"/>
</dbReference>
<comment type="similarity">
    <text evidence="1">Belongs to the Golgi pH regulator (TC 1.A.38) family.</text>
</comment>
<dbReference type="VEuPathDB" id="VectorBase:PPAI002186"/>
<sequence>MGFLEDTIIVFVSQVLFFTGGWIFFVRQLFRNYEVRNILVQLIFSLTFALSLTMFELIIFEIVGILESSSRYFHWRLGLTLLLFMVIALIPYYIAYSCISNIRIVPPRWVMPLTTVFWLLYVYGFWRLGDNFPLLSVSKGIFTIEQAVSRIGVVGVTVMAILSGFGAVNYPYTSMAYFIRSVSQADIITVERRLMLTMDMMVLKKKRIALDRRRNKATSAKPGIWGMISSVTQRPAGSESKS</sequence>
<evidence type="ECO:0000256" key="1">
    <source>
        <dbReference type="ARBA" id="ARBA00009478"/>
    </source>
</evidence>
<dbReference type="GO" id="GO:0008308">
    <property type="term" value="F:voltage-gated monoatomic anion channel activity"/>
    <property type="evidence" value="ECO:0007669"/>
    <property type="project" value="TreeGrafter"/>
</dbReference>
<accession>A0A1B0GMB0</accession>
<comment type="catalytic activity">
    <reaction evidence="4">
        <text>fluoride(in) = fluoride(out)</text>
        <dbReference type="Rhea" id="RHEA:76159"/>
        <dbReference type="ChEBI" id="CHEBI:17051"/>
    </reaction>
</comment>
<name>A0A1B0GMB0_PHLPP</name>
<evidence type="ECO:0000256" key="3">
    <source>
        <dbReference type="ARBA" id="ARBA00035085"/>
    </source>
</evidence>
<dbReference type="PANTHER" id="PTHR15948:SF0">
    <property type="entry name" value="GOLGI PH REGULATOR A-RELATED"/>
    <property type="match status" value="1"/>
</dbReference>
<evidence type="ECO:0000313" key="6">
    <source>
        <dbReference type="EnsemblMetazoa" id="PPAI002186-PA"/>
    </source>
</evidence>
<organism evidence="6 7">
    <name type="scientific">Phlebotomus papatasi</name>
    <name type="common">Sandfly</name>
    <dbReference type="NCBI Taxonomy" id="29031"/>
    <lineage>
        <taxon>Eukaryota</taxon>
        <taxon>Metazoa</taxon>
        <taxon>Ecdysozoa</taxon>
        <taxon>Arthropoda</taxon>
        <taxon>Hexapoda</taxon>
        <taxon>Insecta</taxon>
        <taxon>Pterygota</taxon>
        <taxon>Neoptera</taxon>
        <taxon>Endopterygota</taxon>
        <taxon>Diptera</taxon>
        <taxon>Nematocera</taxon>
        <taxon>Psychodoidea</taxon>
        <taxon>Psychodidae</taxon>
        <taxon>Phlebotomus</taxon>
        <taxon>Phlebotomus</taxon>
    </lineage>
</organism>
<dbReference type="Proteomes" id="UP000092462">
    <property type="component" value="Unassembled WGS sequence"/>
</dbReference>
<evidence type="ECO:0000256" key="4">
    <source>
        <dbReference type="ARBA" id="ARBA00044702"/>
    </source>
</evidence>
<dbReference type="Pfam" id="PF12537">
    <property type="entry name" value="GPHR_N"/>
    <property type="match status" value="1"/>
</dbReference>
<dbReference type="InterPro" id="IPR015672">
    <property type="entry name" value="GPHR/GTG"/>
</dbReference>
<keyword evidence="7" id="KW-1185">Reference proteome</keyword>
<evidence type="ECO:0000256" key="2">
    <source>
        <dbReference type="ARBA" id="ARBA00024145"/>
    </source>
</evidence>
<dbReference type="VEuPathDB" id="VectorBase:PPAPM1_003038"/>
<comment type="catalytic activity">
    <reaction evidence="2">
        <text>iodide(out) = iodide(in)</text>
        <dbReference type="Rhea" id="RHEA:66324"/>
        <dbReference type="ChEBI" id="CHEBI:16382"/>
    </reaction>
</comment>
<proteinExistence type="inferred from homology"/>
<dbReference type="PANTHER" id="PTHR15948">
    <property type="entry name" value="G-PROTEIN COUPLED RECEPTOR 89-RELATED"/>
    <property type="match status" value="1"/>
</dbReference>
<feature type="domain" description="Golgi pH regulator conserved" evidence="5">
    <location>
        <begin position="141"/>
        <end position="208"/>
    </location>
</feature>
<evidence type="ECO:0000259" key="5">
    <source>
        <dbReference type="Pfam" id="PF12537"/>
    </source>
</evidence>
<dbReference type="InterPro" id="IPR022535">
    <property type="entry name" value="Golgi_pH-regulator_cons_dom"/>
</dbReference>
<dbReference type="EnsemblMetazoa" id="PPAI002186-RA">
    <property type="protein sequence ID" value="PPAI002186-PA"/>
    <property type="gene ID" value="PPAI002186"/>
</dbReference>
<comment type="catalytic activity">
    <reaction evidence="3">
        <text>bromide(in) = bromide(out)</text>
        <dbReference type="Rhea" id="RHEA:75383"/>
        <dbReference type="ChEBI" id="CHEBI:15858"/>
    </reaction>
</comment>